<comment type="similarity">
    <text evidence="1">Belongs to the acetyltransferase family. RimI subfamily.</text>
</comment>
<feature type="domain" description="N-acetyltransferase" evidence="5">
    <location>
        <begin position="1"/>
        <end position="141"/>
    </location>
</feature>
<keyword evidence="2" id="KW-0963">Cytoplasm</keyword>
<proteinExistence type="inferred from homology"/>
<dbReference type="CDD" id="cd04301">
    <property type="entry name" value="NAT_SF"/>
    <property type="match status" value="1"/>
</dbReference>
<dbReference type="GO" id="GO:0008233">
    <property type="term" value="F:peptidase activity"/>
    <property type="evidence" value="ECO:0007669"/>
    <property type="project" value="UniProtKB-KW"/>
</dbReference>
<evidence type="ECO:0000313" key="7">
    <source>
        <dbReference type="Proteomes" id="UP000095447"/>
    </source>
</evidence>
<keyword evidence="6" id="KW-0645">Protease</keyword>
<evidence type="ECO:0000256" key="2">
    <source>
        <dbReference type="ARBA" id="ARBA00022490"/>
    </source>
</evidence>
<organism evidence="6 7">
    <name type="scientific">Blautia obeum</name>
    <dbReference type="NCBI Taxonomy" id="40520"/>
    <lineage>
        <taxon>Bacteria</taxon>
        <taxon>Bacillati</taxon>
        <taxon>Bacillota</taxon>
        <taxon>Clostridia</taxon>
        <taxon>Lachnospirales</taxon>
        <taxon>Lachnospiraceae</taxon>
        <taxon>Blautia</taxon>
    </lineage>
</organism>
<dbReference type="Pfam" id="PF00583">
    <property type="entry name" value="Acetyltransf_1"/>
    <property type="match status" value="1"/>
</dbReference>
<evidence type="ECO:0000313" key="6">
    <source>
        <dbReference type="EMBL" id="CUO52045.1"/>
    </source>
</evidence>
<evidence type="ECO:0000256" key="4">
    <source>
        <dbReference type="ARBA" id="ARBA00023315"/>
    </source>
</evidence>
<dbReference type="NCBIfam" id="TIGR01575">
    <property type="entry name" value="rimI"/>
    <property type="match status" value="1"/>
</dbReference>
<protein>
    <submittedName>
        <fullName evidence="6">Protease synthase and sporulation negative regulatory protein PAI 1</fullName>
        <ecNumber evidence="6">2.3.1.-</ecNumber>
    </submittedName>
</protein>
<dbReference type="InterPro" id="IPR050680">
    <property type="entry name" value="YpeA/RimI_acetyltransf"/>
</dbReference>
<evidence type="ECO:0000256" key="3">
    <source>
        <dbReference type="ARBA" id="ARBA00022679"/>
    </source>
</evidence>
<keyword evidence="4 6" id="KW-0012">Acyltransferase</keyword>
<dbReference type="RefSeq" id="WP_055054240.1">
    <property type="nucleotide sequence ID" value="NZ_CYZA01000029.1"/>
</dbReference>
<dbReference type="AlphaFoldDB" id="A0A174FVB8"/>
<dbReference type="GO" id="GO:0008080">
    <property type="term" value="F:N-acetyltransferase activity"/>
    <property type="evidence" value="ECO:0007669"/>
    <property type="project" value="InterPro"/>
</dbReference>
<dbReference type="PANTHER" id="PTHR43420">
    <property type="entry name" value="ACETYLTRANSFERASE"/>
    <property type="match status" value="1"/>
</dbReference>
<sequence>MILREMLVDDLDQVMEIEQDLFHVPWTKEGFFTFLTRDDAMFLVVEEKEKILGYCGLLMVLDEGDITNVAVRRDRQKEGIGAFLMQSLIRLAAEREVTTIHLEVRVGNETAIRLYERMGFTGDGIRKAYYSDPVEDALLMTRHPVEDALLMTRHPE</sequence>
<dbReference type="EMBL" id="CYZA01000029">
    <property type="protein sequence ID" value="CUO52045.1"/>
    <property type="molecule type" value="Genomic_DNA"/>
</dbReference>
<dbReference type="GO" id="GO:0006508">
    <property type="term" value="P:proteolysis"/>
    <property type="evidence" value="ECO:0007669"/>
    <property type="project" value="UniProtKB-KW"/>
</dbReference>
<gene>
    <name evidence="6" type="primary">paiA_2</name>
    <name evidence="6" type="ORF">ERS852395_03287</name>
</gene>
<evidence type="ECO:0000256" key="1">
    <source>
        <dbReference type="ARBA" id="ARBA00005395"/>
    </source>
</evidence>
<dbReference type="PROSITE" id="PS51186">
    <property type="entry name" value="GNAT"/>
    <property type="match status" value="1"/>
</dbReference>
<dbReference type="InterPro" id="IPR006464">
    <property type="entry name" value="AcTrfase_RimI/Ard1"/>
</dbReference>
<reference evidence="6 7" key="1">
    <citation type="submission" date="2015-09" db="EMBL/GenBank/DDBJ databases">
        <authorList>
            <consortium name="Pathogen Informatics"/>
        </authorList>
    </citation>
    <scope>NUCLEOTIDE SEQUENCE [LARGE SCALE GENOMIC DNA]</scope>
    <source>
        <strain evidence="6 7">2789STDY5608838</strain>
    </source>
</reference>
<name>A0A174FVB8_9FIRM</name>
<keyword evidence="3 6" id="KW-0808">Transferase</keyword>
<dbReference type="InterPro" id="IPR000182">
    <property type="entry name" value="GNAT_dom"/>
</dbReference>
<dbReference type="Gene3D" id="3.40.630.30">
    <property type="match status" value="1"/>
</dbReference>
<accession>A0A174FVB8</accession>
<dbReference type="SUPFAM" id="SSF55729">
    <property type="entry name" value="Acyl-CoA N-acyltransferases (Nat)"/>
    <property type="match status" value="1"/>
</dbReference>
<dbReference type="EC" id="2.3.1.-" evidence="6"/>
<dbReference type="InterPro" id="IPR016181">
    <property type="entry name" value="Acyl_CoA_acyltransferase"/>
</dbReference>
<dbReference type="Proteomes" id="UP000095447">
    <property type="component" value="Unassembled WGS sequence"/>
</dbReference>
<dbReference type="PANTHER" id="PTHR43420:SF44">
    <property type="entry name" value="ACETYLTRANSFERASE YPEA"/>
    <property type="match status" value="1"/>
</dbReference>
<evidence type="ECO:0000259" key="5">
    <source>
        <dbReference type="PROSITE" id="PS51186"/>
    </source>
</evidence>
<keyword evidence="6" id="KW-0378">Hydrolase</keyword>